<evidence type="ECO:0000313" key="2">
    <source>
        <dbReference type="EMBL" id="TMS36162.1"/>
    </source>
</evidence>
<evidence type="ECO:0000256" key="1">
    <source>
        <dbReference type="ARBA" id="ARBA00007936"/>
    </source>
</evidence>
<dbReference type="SMART" id="SM00442">
    <property type="entry name" value="FGF"/>
    <property type="match status" value="1"/>
</dbReference>
<dbReference type="SUPFAM" id="SSF50353">
    <property type="entry name" value="Cytokine"/>
    <property type="match status" value="1"/>
</dbReference>
<comment type="similarity">
    <text evidence="1">Belongs to the heparin-binding growth factors family.</text>
</comment>
<dbReference type="STRING" id="34508.A0A4U8USB8"/>
<dbReference type="AlphaFoldDB" id="A0A4U8USB8"/>
<dbReference type="EMBL" id="AZBU02000001">
    <property type="protein sequence ID" value="TMS36162.1"/>
    <property type="molecule type" value="Genomic_DNA"/>
</dbReference>
<reference evidence="2 3" key="2">
    <citation type="journal article" date="2019" name="G3 (Bethesda)">
        <title>Hybrid Assembly of the Genome of the Entomopathogenic Nematode Steinernema carpocapsae Identifies the X-Chromosome.</title>
        <authorList>
            <person name="Serra L."/>
            <person name="Macchietto M."/>
            <person name="Macias-Munoz A."/>
            <person name="McGill C.J."/>
            <person name="Rodriguez I.M."/>
            <person name="Rodriguez B."/>
            <person name="Murad R."/>
            <person name="Mortazavi A."/>
        </authorList>
    </citation>
    <scope>NUCLEOTIDE SEQUENCE [LARGE SCALE GENOMIC DNA]</scope>
    <source>
        <strain evidence="2 3">ALL</strain>
    </source>
</reference>
<protein>
    <submittedName>
        <fullName evidence="2">Uncharacterized protein</fullName>
    </submittedName>
</protein>
<dbReference type="OrthoDB" id="5988014at2759"/>
<evidence type="ECO:0000313" key="3">
    <source>
        <dbReference type="Proteomes" id="UP000298663"/>
    </source>
</evidence>
<organism evidence="2 3">
    <name type="scientific">Steinernema carpocapsae</name>
    <name type="common">Entomopathogenic nematode</name>
    <dbReference type="NCBI Taxonomy" id="34508"/>
    <lineage>
        <taxon>Eukaryota</taxon>
        <taxon>Metazoa</taxon>
        <taxon>Ecdysozoa</taxon>
        <taxon>Nematoda</taxon>
        <taxon>Chromadorea</taxon>
        <taxon>Rhabditida</taxon>
        <taxon>Tylenchina</taxon>
        <taxon>Panagrolaimomorpha</taxon>
        <taxon>Strongyloidoidea</taxon>
        <taxon>Steinernematidae</taxon>
        <taxon>Steinernema</taxon>
    </lineage>
</organism>
<gene>
    <name evidence="2" type="ORF">L596_003400</name>
</gene>
<dbReference type="CDD" id="cd23307">
    <property type="entry name" value="beta-trefoil_FGF8-like"/>
    <property type="match status" value="1"/>
</dbReference>
<accession>A0A4U8USB8</accession>
<dbReference type="InterPro" id="IPR008996">
    <property type="entry name" value="IL1/FGF"/>
</dbReference>
<dbReference type="Proteomes" id="UP000298663">
    <property type="component" value="Unassembled WGS sequence"/>
</dbReference>
<dbReference type="InterPro" id="IPR002209">
    <property type="entry name" value="Fibroblast_GF_fam"/>
</dbReference>
<dbReference type="GO" id="GO:0008083">
    <property type="term" value="F:growth factor activity"/>
    <property type="evidence" value="ECO:0007669"/>
    <property type="project" value="InterPro"/>
</dbReference>
<dbReference type="Gene3D" id="2.80.10.50">
    <property type="match status" value="1"/>
</dbReference>
<proteinExistence type="inferred from homology"/>
<comment type="caution">
    <text evidence="2">The sequence shown here is derived from an EMBL/GenBank/DDBJ whole genome shotgun (WGS) entry which is preliminary data.</text>
</comment>
<sequence length="237" mass="27958">MVSGKSEHSYKRTEPKVTLITFLSFSFLPSASLPSYSLIKVSRKALWPLYSKNRRRKKRSRLRPECPFEPLLPSSCRPNPQRKRQQRWPLLLTYPDFYVRVSRKGTIALEHALTKRFVCFNRRRRITVRKESRDRKCHFREHMTPGGFTELESAWRSGLFLGFNRKGRFQESSAYHRKRKCFRFLKIERKLNSADHSGCNTLSSSSSKTAKPDFLNDKLLFETAQLNIFYKIQATVD</sequence>
<name>A0A4U8USB8_STECR</name>
<keyword evidence="3" id="KW-1185">Reference proteome</keyword>
<reference evidence="2 3" key="1">
    <citation type="journal article" date="2015" name="Genome Biol.">
        <title>Comparative genomics of Steinernema reveals deeply conserved gene regulatory networks.</title>
        <authorList>
            <person name="Dillman A.R."/>
            <person name="Macchietto M."/>
            <person name="Porter C.F."/>
            <person name="Rogers A."/>
            <person name="Williams B."/>
            <person name="Antoshechkin I."/>
            <person name="Lee M.M."/>
            <person name="Goodwin Z."/>
            <person name="Lu X."/>
            <person name="Lewis E.E."/>
            <person name="Goodrich-Blair H."/>
            <person name="Stock S.P."/>
            <person name="Adams B.J."/>
            <person name="Sternberg P.W."/>
            <person name="Mortazavi A."/>
        </authorList>
    </citation>
    <scope>NUCLEOTIDE SEQUENCE [LARGE SCALE GENOMIC DNA]</scope>
    <source>
        <strain evidence="2 3">ALL</strain>
    </source>
</reference>
<dbReference type="Pfam" id="PF00167">
    <property type="entry name" value="FGF"/>
    <property type="match status" value="1"/>
</dbReference>